<evidence type="ECO:0000313" key="2">
    <source>
        <dbReference type="WBParaSite" id="HCON_00090880-00001"/>
    </source>
</evidence>
<accession>A0A7I4YHB6</accession>
<proteinExistence type="predicted"/>
<evidence type="ECO:0000313" key="1">
    <source>
        <dbReference type="Proteomes" id="UP000025227"/>
    </source>
</evidence>
<protein>
    <submittedName>
        <fullName evidence="2">Zf-RVT domain-containing protein</fullName>
    </submittedName>
</protein>
<name>A0A7I4YHB6_HAECO</name>
<sequence>KWVPTSSCKLCDTKALRHDALDSSYSLRLIQTALGRPPNYLSHRNKRSVCTGMMPTKISAAEPWFSDVRVIVWRPTIQRPSAWHFDSSSRMGSFTK</sequence>
<dbReference type="AlphaFoldDB" id="A0A7I4YHB6"/>
<organism evidence="1 2">
    <name type="scientific">Haemonchus contortus</name>
    <name type="common">Barber pole worm</name>
    <dbReference type="NCBI Taxonomy" id="6289"/>
    <lineage>
        <taxon>Eukaryota</taxon>
        <taxon>Metazoa</taxon>
        <taxon>Ecdysozoa</taxon>
        <taxon>Nematoda</taxon>
        <taxon>Chromadorea</taxon>
        <taxon>Rhabditida</taxon>
        <taxon>Rhabditina</taxon>
        <taxon>Rhabditomorpha</taxon>
        <taxon>Strongyloidea</taxon>
        <taxon>Trichostrongylidae</taxon>
        <taxon>Haemonchus</taxon>
    </lineage>
</organism>
<dbReference type="Proteomes" id="UP000025227">
    <property type="component" value="Unplaced"/>
</dbReference>
<keyword evidence="1" id="KW-1185">Reference proteome</keyword>
<dbReference type="WBParaSite" id="HCON_00090880-00001">
    <property type="protein sequence ID" value="HCON_00090880-00001"/>
    <property type="gene ID" value="HCON_00090880"/>
</dbReference>
<reference evidence="2" key="1">
    <citation type="submission" date="2020-12" db="UniProtKB">
        <authorList>
            <consortium name="WormBaseParasite"/>
        </authorList>
    </citation>
    <scope>IDENTIFICATION</scope>
    <source>
        <strain evidence="2">MHco3</strain>
    </source>
</reference>